<name>A0AAN8NRK8_9PEZI</name>
<dbReference type="Proteomes" id="UP001307849">
    <property type="component" value="Unassembled WGS sequence"/>
</dbReference>
<organism evidence="2 3">
    <name type="scientific">Arthrobotrys conoides</name>
    <dbReference type="NCBI Taxonomy" id="74498"/>
    <lineage>
        <taxon>Eukaryota</taxon>
        <taxon>Fungi</taxon>
        <taxon>Dikarya</taxon>
        <taxon>Ascomycota</taxon>
        <taxon>Pezizomycotina</taxon>
        <taxon>Orbiliomycetes</taxon>
        <taxon>Orbiliales</taxon>
        <taxon>Orbiliaceae</taxon>
        <taxon>Arthrobotrys</taxon>
    </lineage>
</organism>
<reference evidence="2 3" key="1">
    <citation type="submission" date="2019-10" db="EMBL/GenBank/DDBJ databases">
        <authorList>
            <person name="Palmer J.M."/>
        </authorList>
    </citation>
    <scope>NUCLEOTIDE SEQUENCE [LARGE SCALE GENOMIC DNA]</scope>
    <source>
        <strain evidence="2 3">TWF506</strain>
    </source>
</reference>
<comment type="caution">
    <text evidence="2">The sequence shown here is derived from an EMBL/GenBank/DDBJ whole genome shotgun (WGS) entry which is preliminary data.</text>
</comment>
<dbReference type="EMBL" id="JAVHJM010000003">
    <property type="protein sequence ID" value="KAK6516698.1"/>
    <property type="molecule type" value="Genomic_DNA"/>
</dbReference>
<accession>A0AAN8NRK8</accession>
<feature type="region of interest" description="Disordered" evidence="1">
    <location>
        <begin position="1"/>
        <end position="38"/>
    </location>
</feature>
<dbReference type="AlphaFoldDB" id="A0AAN8NRK8"/>
<sequence length="78" mass="9201">MSNRSEQKKGVEEEEEEEEEEEGVPVIQPTYAIEIDPEDHRKELEELLKNKKIAENQIENVKAVLRDFKNKVARAPYY</sequence>
<feature type="compositionally biased region" description="Acidic residues" evidence="1">
    <location>
        <begin position="12"/>
        <end position="23"/>
    </location>
</feature>
<evidence type="ECO:0000313" key="3">
    <source>
        <dbReference type="Proteomes" id="UP001307849"/>
    </source>
</evidence>
<evidence type="ECO:0000256" key="1">
    <source>
        <dbReference type="SAM" id="MobiDB-lite"/>
    </source>
</evidence>
<gene>
    <name evidence="2" type="ORF">TWF506_006591</name>
</gene>
<feature type="compositionally biased region" description="Basic and acidic residues" evidence="1">
    <location>
        <begin position="1"/>
        <end position="11"/>
    </location>
</feature>
<proteinExistence type="predicted"/>
<evidence type="ECO:0000313" key="2">
    <source>
        <dbReference type="EMBL" id="KAK6516698.1"/>
    </source>
</evidence>
<protein>
    <submittedName>
        <fullName evidence="2">Uncharacterized protein</fullName>
    </submittedName>
</protein>
<keyword evidence="3" id="KW-1185">Reference proteome</keyword>